<organism evidence="8 9">
    <name type="scientific">Methylocystis bryophila</name>
    <dbReference type="NCBI Taxonomy" id="655015"/>
    <lineage>
        <taxon>Bacteria</taxon>
        <taxon>Pseudomonadati</taxon>
        <taxon>Pseudomonadota</taxon>
        <taxon>Alphaproteobacteria</taxon>
        <taxon>Hyphomicrobiales</taxon>
        <taxon>Methylocystaceae</taxon>
        <taxon>Methylocystis</taxon>
    </lineage>
</organism>
<dbReference type="RefSeq" id="WP_085771255.1">
    <property type="nucleotide sequence ID" value="NZ_AP027149.1"/>
</dbReference>
<feature type="chain" id="PRO_5012461753" description="Outer membrane protein beta-barrel domain-containing protein" evidence="6">
    <location>
        <begin position="22"/>
        <end position="315"/>
    </location>
</feature>
<evidence type="ECO:0000256" key="5">
    <source>
        <dbReference type="ARBA" id="ARBA00038306"/>
    </source>
</evidence>
<dbReference type="GO" id="GO:0009279">
    <property type="term" value="C:cell outer membrane"/>
    <property type="evidence" value="ECO:0007669"/>
    <property type="project" value="UniProtKB-SubCell"/>
</dbReference>
<dbReference type="InterPro" id="IPR027385">
    <property type="entry name" value="Beta-barrel_OMP"/>
</dbReference>
<evidence type="ECO:0000256" key="1">
    <source>
        <dbReference type="ARBA" id="ARBA00004442"/>
    </source>
</evidence>
<evidence type="ECO:0000256" key="2">
    <source>
        <dbReference type="ARBA" id="ARBA00022729"/>
    </source>
</evidence>
<dbReference type="PANTHER" id="PTHR34001:SF3">
    <property type="entry name" value="BLL7405 PROTEIN"/>
    <property type="match status" value="1"/>
</dbReference>
<gene>
    <name evidence="8" type="ORF">B1812_08820</name>
</gene>
<sequence>MPKTFSLFALLVALQTSAALAADLPSRQTPVVDNPIPAIWTGAYVGLNAGGVWSENNSASISSWPAYINPFNPPPNPSAPVDYSTTAAMALAGPHAATGGLGFLGGGQIGYKQQFLEVLVGGVEADIQGVAGQSGNGAPEWSYVPITGSNLLHHAYLTDILVSKNLGYLGTVRGQLGYLVRPSLLLYATGGLAFGGVGLSTNASQIGVNVHPDFLTVGPGYTSTNGTQVGWAAGGGVEWMFLSNWSVKAEFMHYDLGSAHTNAGYKADAKIHGDAQGLQLINVSETSSRFSGNVARLGVNYHFNAPPPPVVVAKY</sequence>
<reference evidence="8 9" key="1">
    <citation type="submission" date="2017-02" db="EMBL/GenBank/DDBJ databases">
        <authorList>
            <person name="Peterson S.W."/>
        </authorList>
    </citation>
    <scope>NUCLEOTIDE SEQUENCE [LARGE SCALE GENOMIC DNA]</scope>
    <source>
        <strain evidence="8 9">S285</strain>
    </source>
</reference>
<feature type="signal peptide" evidence="6">
    <location>
        <begin position="1"/>
        <end position="21"/>
    </location>
</feature>
<dbReference type="SUPFAM" id="SSF56925">
    <property type="entry name" value="OMPA-like"/>
    <property type="match status" value="1"/>
</dbReference>
<name>A0A1W6MUC5_9HYPH</name>
<keyword evidence="3" id="KW-0472">Membrane</keyword>
<keyword evidence="4" id="KW-0998">Cell outer membrane</keyword>
<keyword evidence="9" id="KW-1185">Reference proteome</keyword>
<dbReference type="EMBL" id="CP019948">
    <property type="protein sequence ID" value="ARN81167.1"/>
    <property type="molecule type" value="Genomic_DNA"/>
</dbReference>
<protein>
    <recommendedName>
        <fullName evidence="7">Outer membrane protein beta-barrel domain-containing protein</fullName>
    </recommendedName>
</protein>
<dbReference type="OrthoDB" id="8455142at2"/>
<feature type="domain" description="Outer membrane protein beta-barrel" evidence="7">
    <location>
        <begin position="23"/>
        <end position="303"/>
    </location>
</feature>
<dbReference type="STRING" id="655015.B1812_08820"/>
<dbReference type="PANTHER" id="PTHR34001">
    <property type="entry name" value="BLL7405 PROTEIN"/>
    <property type="match status" value="1"/>
</dbReference>
<dbReference type="Gene3D" id="2.40.160.20">
    <property type="match status" value="1"/>
</dbReference>
<dbReference type="InterPro" id="IPR011250">
    <property type="entry name" value="OMP/PagP_B-barrel"/>
</dbReference>
<keyword evidence="2 6" id="KW-0732">Signal</keyword>
<accession>A0A1W6MUC5</accession>
<dbReference type="AlphaFoldDB" id="A0A1W6MUC5"/>
<comment type="similarity">
    <text evidence="5">Belongs to the Omp25/RopB family.</text>
</comment>
<comment type="subcellular location">
    <subcellularLocation>
        <location evidence="1">Cell outer membrane</location>
    </subcellularLocation>
</comment>
<evidence type="ECO:0000256" key="3">
    <source>
        <dbReference type="ARBA" id="ARBA00023136"/>
    </source>
</evidence>
<evidence type="ECO:0000313" key="9">
    <source>
        <dbReference type="Proteomes" id="UP000193978"/>
    </source>
</evidence>
<evidence type="ECO:0000313" key="8">
    <source>
        <dbReference type="EMBL" id="ARN81167.1"/>
    </source>
</evidence>
<evidence type="ECO:0000256" key="4">
    <source>
        <dbReference type="ARBA" id="ARBA00023237"/>
    </source>
</evidence>
<proteinExistence type="inferred from homology"/>
<dbReference type="KEGG" id="mbry:B1812_08820"/>
<dbReference type="Pfam" id="PF13505">
    <property type="entry name" value="OMP_b-brl"/>
    <property type="match status" value="1"/>
</dbReference>
<evidence type="ECO:0000259" key="7">
    <source>
        <dbReference type="Pfam" id="PF13505"/>
    </source>
</evidence>
<dbReference type="InterPro" id="IPR051692">
    <property type="entry name" value="OMP-like"/>
</dbReference>
<evidence type="ECO:0000256" key="6">
    <source>
        <dbReference type="SAM" id="SignalP"/>
    </source>
</evidence>
<dbReference type="Proteomes" id="UP000193978">
    <property type="component" value="Chromosome"/>
</dbReference>